<protein>
    <submittedName>
        <fullName evidence="2">Uncharacterized protein</fullName>
    </submittedName>
</protein>
<gene>
    <name evidence="2" type="ORF">HYPSUDRAFT_202989</name>
</gene>
<keyword evidence="3" id="KW-1185">Reference proteome</keyword>
<sequence length="202" mass="22315">MHAYGPSPHTSHTATHTPHNPPHTRHARILTRYYAQYSSGPARMPAILSQILPPAEIPCALTADRIGAMPRPSGSGWLRTRSRRARCWRKPRPRHPLTSPRALSSAPRGPTLLYPLGGYIVPGWSRFHAPSSQNRRANRARVTNPITPSPTPRRASRPKYHAKSKPHPPIHLSKSAHLAHKHTIITSAPAPSAAAADIRRRS</sequence>
<reference evidence="3" key="1">
    <citation type="submission" date="2014-04" db="EMBL/GenBank/DDBJ databases">
        <title>Evolutionary Origins and Diversification of the Mycorrhizal Mutualists.</title>
        <authorList>
            <consortium name="DOE Joint Genome Institute"/>
            <consortium name="Mycorrhizal Genomics Consortium"/>
            <person name="Kohler A."/>
            <person name="Kuo A."/>
            <person name="Nagy L.G."/>
            <person name="Floudas D."/>
            <person name="Copeland A."/>
            <person name="Barry K.W."/>
            <person name="Cichocki N."/>
            <person name="Veneault-Fourrey C."/>
            <person name="LaButti K."/>
            <person name="Lindquist E.A."/>
            <person name="Lipzen A."/>
            <person name="Lundell T."/>
            <person name="Morin E."/>
            <person name="Murat C."/>
            <person name="Riley R."/>
            <person name="Ohm R."/>
            <person name="Sun H."/>
            <person name="Tunlid A."/>
            <person name="Henrissat B."/>
            <person name="Grigoriev I.V."/>
            <person name="Hibbett D.S."/>
            <person name="Martin F."/>
        </authorList>
    </citation>
    <scope>NUCLEOTIDE SEQUENCE [LARGE SCALE GENOMIC DNA]</scope>
    <source>
        <strain evidence="3">FD-334 SS-4</strain>
    </source>
</reference>
<feature type="compositionally biased region" description="Low complexity" evidence="1">
    <location>
        <begin position="184"/>
        <end position="196"/>
    </location>
</feature>
<proteinExistence type="predicted"/>
<feature type="region of interest" description="Disordered" evidence="1">
    <location>
        <begin position="1"/>
        <end position="24"/>
    </location>
</feature>
<dbReference type="Proteomes" id="UP000054270">
    <property type="component" value="Unassembled WGS sequence"/>
</dbReference>
<dbReference type="AlphaFoldDB" id="A0A0D2NY65"/>
<feature type="compositionally biased region" description="Basic residues" evidence="1">
    <location>
        <begin position="154"/>
        <end position="168"/>
    </location>
</feature>
<accession>A0A0D2NY65</accession>
<evidence type="ECO:0000256" key="1">
    <source>
        <dbReference type="SAM" id="MobiDB-lite"/>
    </source>
</evidence>
<evidence type="ECO:0000313" key="3">
    <source>
        <dbReference type="Proteomes" id="UP000054270"/>
    </source>
</evidence>
<dbReference type="EMBL" id="KN817558">
    <property type="protein sequence ID" value="KJA21436.1"/>
    <property type="molecule type" value="Genomic_DNA"/>
</dbReference>
<organism evidence="2 3">
    <name type="scientific">Hypholoma sublateritium (strain FD-334 SS-4)</name>
    <dbReference type="NCBI Taxonomy" id="945553"/>
    <lineage>
        <taxon>Eukaryota</taxon>
        <taxon>Fungi</taxon>
        <taxon>Dikarya</taxon>
        <taxon>Basidiomycota</taxon>
        <taxon>Agaricomycotina</taxon>
        <taxon>Agaricomycetes</taxon>
        <taxon>Agaricomycetidae</taxon>
        <taxon>Agaricales</taxon>
        <taxon>Agaricineae</taxon>
        <taxon>Strophariaceae</taxon>
        <taxon>Hypholoma</taxon>
    </lineage>
</organism>
<name>A0A0D2NY65_HYPSF</name>
<feature type="region of interest" description="Disordered" evidence="1">
    <location>
        <begin position="130"/>
        <end position="202"/>
    </location>
</feature>
<evidence type="ECO:0000313" key="2">
    <source>
        <dbReference type="EMBL" id="KJA21436.1"/>
    </source>
</evidence>
<feature type="compositionally biased region" description="Low complexity" evidence="1">
    <location>
        <begin position="1"/>
        <end position="18"/>
    </location>
</feature>